<dbReference type="CDD" id="cd02440">
    <property type="entry name" value="AdoMet_MTases"/>
    <property type="match status" value="1"/>
</dbReference>
<keyword evidence="3 7" id="KW-0963">Cytoplasm</keyword>
<dbReference type="HAMAP" id="MF_00090">
    <property type="entry name" value="PIMT"/>
    <property type="match status" value="1"/>
</dbReference>
<evidence type="ECO:0000256" key="6">
    <source>
        <dbReference type="ARBA" id="ARBA00022691"/>
    </source>
</evidence>
<dbReference type="GO" id="GO:0004719">
    <property type="term" value="F:protein-L-isoaspartate (D-aspartate) O-methyltransferase activity"/>
    <property type="evidence" value="ECO:0007669"/>
    <property type="project" value="UniProtKB-UniRule"/>
</dbReference>
<evidence type="ECO:0000256" key="8">
    <source>
        <dbReference type="SAM" id="SignalP"/>
    </source>
</evidence>
<dbReference type="FunFam" id="3.40.50.150:FF:000010">
    <property type="entry name" value="Protein-L-isoaspartate O-methyltransferase"/>
    <property type="match status" value="1"/>
</dbReference>
<dbReference type="Proteomes" id="UP000317199">
    <property type="component" value="Chromosome"/>
</dbReference>
<dbReference type="RefSeq" id="WP_141624638.1">
    <property type="nucleotide sequence ID" value="NZ_CP041242.1"/>
</dbReference>
<evidence type="ECO:0000256" key="1">
    <source>
        <dbReference type="ARBA" id="ARBA00004496"/>
    </source>
</evidence>
<dbReference type="PANTHER" id="PTHR11579:SF0">
    <property type="entry name" value="PROTEIN-L-ISOASPARTATE(D-ASPARTATE) O-METHYLTRANSFERASE"/>
    <property type="match status" value="1"/>
</dbReference>
<keyword evidence="8" id="KW-0732">Signal</keyword>
<keyword evidence="4 7" id="KW-0489">Methyltransferase</keyword>
<dbReference type="GO" id="GO:0032259">
    <property type="term" value="P:methylation"/>
    <property type="evidence" value="ECO:0007669"/>
    <property type="project" value="UniProtKB-KW"/>
</dbReference>
<evidence type="ECO:0000256" key="2">
    <source>
        <dbReference type="ARBA" id="ARBA00005369"/>
    </source>
</evidence>
<comment type="function">
    <text evidence="7">Catalyzes the methyl esterification of L-isoaspartyl residues in peptides and proteins that result from spontaneous decomposition of normal L-aspartyl and L-asparaginyl residues. It plays a role in the repair and/or degradation of damaged proteins.</text>
</comment>
<name>A0A514BVA7_9GAMM</name>
<dbReference type="PROSITE" id="PS01279">
    <property type="entry name" value="PCMT"/>
    <property type="match status" value="1"/>
</dbReference>
<dbReference type="InterPro" id="IPR029063">
    <property type="entry name" value="SAM-dependent_MTases_sf"/>
</dbReference>
<gene>
    <name evidence="7" type="primary">pcm</name>
    <name evidence="9" type="ORF">FKV23_15320</name>
</gene>
<evidence type="ECO:0000256" key="3">
    <source>
        <dbReference type="ARBA" id="ARBA00022490"/>
    </source>
</evidence>
<dbReference type="GO" id="GO:0005737">
    <property type="term" value="C:cytoplasm"/>
    <property type="evidence" value="ECO:0007669"/>
    <property type="project" value="UniProtKB-SubCell"/>
</dbReference>
<organism evidence="9 10">
    <name type="scientific">Marilutibacter alkalisoli</name>
    <dbReference type="NCBI Taxonomy" id="2591633"/>
    <lineage>
        <taxon>Bacteria</taxon>
        <taxon>Pseudomonadati</taxon>
        <taxon>Pseudomonadota</taxon>
        <taxon>Gammaproteobacteria</taxon>
        <taxon>Lysobacterales</taxon>
        <taxon>Lysobacteraceae</taxon>
        <taxon>Marilutibacter</taxon>
    </lineage>
</organism>
<feature type="chain" id="PRO_5022156106" description="Protein-L-isoaspartate O-methyltransferase" evidence="8">
    <location>
        <begin position="27"/>
        <end position="249"/>
    </location>
</feature>
<evidence type="ECO:0000313" key="10">
    <source>
        <dbReference type="Proteomes" id="UP000317199"/>
    </source>
</evidence>
<comment type="subcellular location">
    <subcellularLocation>
        <location evidence="1 7">Cytoplasm</location>
    </subcellularLocation>
</comment>
<comment type="similarity">
    <text evidence="2 7">Belongs to the methyltransferase superfamily. L-isoaspartyl/D-aspartyl protein methyltransferase family.</text>
</comment>
<dbReference type="SUPFAM" id="SSF53335">
    <property type="entry name" value="S-adenosyl-L-methionine-dependent methyltransferases"/>
    <property type="match status" value="1"/>
</dbReference>
<comment type="catalytic activity">
    <reaction evidence="7">
        <text>[protein]-L-isoaspartate + S-adenosyl-L-methionine = [protein]-L-isoaspartate alpha-methyl ester + S-adenosyl-L-homocysteine</text>
        <dbReference type="Rhea" id="RHEA:12705"/>
        <dbReference type="Rhea" id="RHEA-COMP:12143"/>
        <dbReference type="Rhea" id="RHEA-COMP:12144"/>
        <dbReference type="ChEBI" id="CHEBI:57856"/>
        <dbReference type="ChEBI" id="CHEBI:59789"/>
        <dbReference type="ChEBI" id="CHEBI:90596"/>
        <dbReference type="ChEBI" id="CHEBI:90598"/>
        <dbReference type="EC" id="2.1.1.77"/>
    </reaction>
</comment>
<evidence type="ECO:0000313" key="9">
    <source>
        <dbReference type="EMBL" id="QDH71306.1"/>
    </source>
</evidence>
<dbReference type="NCBIfam" id="NF001453">
    <property type="entry name" value="PRK00312.1"/>
    <property type="match status" value="1"/>
</dbReference>
<dbReference type="Gene3D" id="3.40.50.150">
    <property type="entry name" value="Vaccinia Virus protein VP39"/>
    <property type="match status" value="1"/>
</dbReference>
<keyword evidence="6 7" id="KW-0949">S-adenosyl-L-methionine</keyword>
<feature type="signal peptide" evidence="8">
    <location>
        <begin position="1"/>
        <end position="26"/>
    </location>
</feature>
<dbReference type="Pfam" id="PF01135">
    <property type="entry name" value="PCMT"/>
    <property type="match status" value="1"/>
</dbReference>
<dbReference type="InterPro" id="IPR000682">
    <property type="entry name" value="PCMT"/>
</dbReference>
<sequence length="249" mass="26820">MATRVGGAFCVLLALALLAGSGAAMAQGDHDPYAGPRRALVAELRAMADARAGGRARIDAATLKLIERVPRHEYVPEAQRRHAYRNRPLGIGHGQTISQPYIVALMTTLARPGEGQRILEIGTGSGYQAAVLAESGAQVYSIEIIEPLARRAAQVLREQGQDNVVTRIGDGYYGWQEHAPFDAIVVTAAASSIPPPLVEQLKPGGRMVIPVGAAFMTQNLMLVEKDDDGRVRTRQILPVRFVPLTREAE</sequence>
<dbReference type="AlphaFoldDB" id="A0A514BVA7"/>
<dbReference type="EC" id="2.1.1.77" evidence="7"/>
<keyword evidence="5 7" id="KW-0808">Transferase</keyword>
<dbReference type="EMBL" id="CP041242">
    <property type="protein sequence ID" value="QDH71306.1"/>
    <property type="molecule type" value="Genomic_DNA"/>
</dbReference>
<proteinExistence type="inferred from homology"/>
<accession>A0A514BVA7</accession>
<evidence type="ECO:0000256" key="4">
    <source>
        <dbReference type="ARBA" id="ARBA00022603"/>
    </source>
</evidence>
<dbReference type="PANTHER" id="PTHR11579">
    <property type="entry name" value="PROTEIN-L-ISOASPARTATE O-METHYLTRANSFERASE"/>
    <property type="match status" value="1"/>
</dbReference>
<reference evidence="9 10" key="1">
    <citation type="submission" date="2019-06" db="EMBL/GenBank/DDBJ databases">
        <title>Lysobacter alkalisoli sp. nov. isolated from saline-alkali soil.</title>
        <authorList>
            <person name="Sun J.-Q."/>
            <person name="Xu L."/>
        </authorList>
    </citation>
    <scope>NUCLEOTIDE SEQUENCE [LARGE SCALE GENOMIC DNA]</scope>
    <source>
        <strain evidence="9 10">SJ-36</strain>
    </source>
</reference>
<evidence type="ECO:0000256" key="7">
    <source>
        <dbReference type="HAMAP-Rule" id="MF_00090"/>
    </source>
</evidence>
<dbReference type="NCBIfam" id="TIGR00080">
    <property type="entry name" value="pimt"/>
    <property type="match status" value="1"/>
</dbReference>
<dbReference type="OrthoDB" id="9810066at2"/>
<protein>
    <recommendedName>
        <fullName evidence="7">Protein-L-isoaspartate O-methyltransferase</fullName>
        <ecNumber evidence="7">2.1.1.77</ecNumber>
    </recommendedName>
    <alternativeName>
        <fullName evidence="7">L-isoaspartyl protein carboxyl methyltransferase</fullName>
    </alternativeName>
    <alternativeName>
        <fullName evidence="7">Protein L-isoaspartyl methyltransferase</fullName>
    </alternativeName>
    <alternativeName>
        <fullName evidence="7">Protein-beta-aspartate methyltransferase</fullName>
        <shortName evidence="7">PIMT</shortName>
    </alternativeName>
</protein>
<dbReference type="KEGG" id="lyj:FKV23_15320"/>
<evidence type="ECO:0000256" key="5">
    <source>
        <dbReference type="ARBA" id="ARBA00022679"/>
    </source>
</evidence>
<feature type="active site" evidence="7">
    <location>
        <position position="98"/>
    </location>
</feature>
<dbReference type="GO" id="GO:0030091">
    <property type="term" value="P:protein repair"/>
    <property type="evidence" value="ECO:0007669"/>
    <property type="project" value="UniProtKB-UniRule"/>
</dbReference>
<keyword evidence="10" id="KW-1185">Reference proteome</keyword>